<gene>
    <name evidence="3" type="ORF">SAMN04488095_0065</name>
</gene>
<evidence type="ECO:0000313" key="3">
    <source>
        <dbReference type="EMBL" id="SFJ89124.1"/>
    </source>
</evidence>
<dbReference type="AlphaFoldDB" id="A0A1I3V0D8"/>
<dbReference type="InterPro" id="IPR001932">
    <property type="entry name" value="PPM-type_phosphatase-like_dom"/>
</dbReference>
<dbReference type="EMBL" id="FORA01000012">
    <property type="protein sequence ID" value="SFJ89124.1"/>
    <property type="molecule type" value="Genomic_DNA"/>
</dbReference>
<feature type="region of interest" description="Disordered" evidence="1">
    <location>
        <begin position="335"/>
        <end position="407"/>
    </location>
</feature>
<proteinExistence type="predicted"/>
<reference evidence="3 4" key="1">
    <citation type="submission" date="2016-10" db="EMBL/GenBank/DDBJ databases">
        <authorList>
            <person name="de Groot N.N."/>
        </authorList>
    </citation>
    <scope>NUCLEOTIDE SEQUENCE [LARGE SCALE GENOMIC DNA]</scope>
    <source>
        <strain evidence="3 4">DSM 19073</strain>
    </source>
</reference>
<dbReference type="RefSeq" id="WP_092785191.1">
    <property type="nucleotide sequence ID" value="NZ_FORA01000012.1"/>
</dbReference>
<accession>A0A1I3V0D8</accession>
<name>A0A1I3V0D8_9RHOB</name>
<dbReference type="SMART" id="SM00332">
    <property type="entry name" value="PP2Cc"/>
    <property type="match status" value="1"/>
</dbReference>
<evidence type="ECO:0000313" key="4">
    <source>
        <dbReference type="Proteomes" id="UP000199110"/>
    </source>
</evidence>
<dbReference type="SMART" id="SM00331">
    <property type="entry name" value="PP2C_SIG"/>
    <property type="match status" value="1"/>
</dbReference>
<dbReference type="OrthoDB" id="9801841at2"/>
<organism evidence="3 4">
    <name type="scientific">Jannaschia pohangensis</name>
    <dbReference type="NCBI Taxonomy" id="390807"/>
    <lineage>
        <taxon>Bacteria</taxon>
        <taxon>Pseudomonadati</taxon>
        <taxon>Pseudomonadota</taxon>
        <taxon>Alphaproteobacteria</taxon>
        <taxon>Rhodobacterales</taxon>
        <taxon>Roseobacteraceae</taxon>
        <taxon>Jannaschia</taxon>
    </lineage>
</organism>
<dbReference type="STRING" id="390807.SAMN04488095_0065"/>
<dbReference type="CDD" id="cd00143">
    <property type="entry name" value="PP2Cc"/>
    <property type="match status" value="1"/>
</dbReference>
<dbReference type="Pfam" id="PF13672">
    <property type="entry name" value="PP2C_2"/>
    <property type="match status" value="1"/>
</dbReference>
<feature type="domain" description="PPM-type phosphatase" evidence="2">
    <location>
        <begin position="8"/>
        <end position="260"/>
    </location>
</feature>
<protein>
    <submittedName>
        <fullName evidence="3">Serine/threonine protein phosphatase PrpC</fullName>
    </submittedName>
</protein>
<dbReference type="PROSITE" id="PS51746">
    <property type="entry name" value="PPM_2"/>
    <property type="match status" value="1"/>
</dbReference>
<dbReference type="Gene3D" id="3.60.40.10">
    <property type="entry name" value="PPM-type phosphatase domain"/>
    <property type="match status" value="1"/>
</dbReference>
<dbReference type="InterPro" id="IPR036457">
    <property type="entry name" value="PPM-type-like_dom_sf"/>
</dbReference>
<feature type="region of interest" description="Disordered" evidence="1">
    <location>
        <begin position="290"/>
        <end position="322"/>
    </location>
</feature>
<evidence type="ECO:0000256" key="1">
    <source>
        <dbReference type="SAM" id="MobiDB-lite"/>
    </source>
</evidence>
<sequence length="407" mass="44093">MWRSPEPRYDAASAIAQGGRSYQEDAIVTDFPFGMDSGVAVLADGMGGHAAGDVASKIVVTEVYSELKFQSANFAEFESEIPSYMKAAAEGANQVMREHVEDHPETHGMGATLVSLVLVEHRMYWMSIGDSPLYLLRDGKLQQLNEDHSLAPQIDFMVEQGLISREDAQNHPDRNCLTSVILGGRVARQDCPSRPFELKMGDIVVVSSDGLQYLDNAKIQKLLYKYRRKKAAEIAGYLLEALDDLGDPEQDNISFSVIKLNHMKPVERKIVAKPTGLVEADRMLTTRVAVLPDGPKGPDPKEETPAEPVVAASDGQVPGPGEHLETYSYRGQSYTRVVPDKTAETTEDTSEAEADAIDPGLTATETTIPPGAVSLDTVEDDAKADGAAASDEDDDDDEGDRKIAVGA</sequence>
<dbReference type="SUPFAM" id="SSF81606">
    <property type="entry name" value="PP2C-like"/>
    <property type="match status" value="1"/>
</dbReference>
<evidence type="ECO:0000259" key="2">
    <source>
        <dbReference type="PROSITE" id="PS51746"/>
    </source>
</evidence>
<keyword evidence="4" id="KW-1185">Reference proteome</keyword>
<feature type="compositionally biased region" description="Acidic residues" evidence="1">
    <location>
        <begin position="345"/>
        <end position="356"/>
    </location>
</feature>
<dbReference type="Proteomes" id="UP000199110">
    <property type="component" value="Unassembled WGS sequence"/>
</dbReference>